<evidence type="ECO:0000313" key="2">
    <source>
        <dbReference type="EMBL" id="RVV99687.1"/>
    </source>
</evidence>
<dbReference type="AlphaFoldDB" id="A0A438AM74"/>
<evidence type="ECO:0000256" key="1">
    <source>
        <dbReference type="SAM" id="Phobius"/>
    </source>
</evidence>
<comment type="caution">
    <text evidence="2">The sequence shown here is derived from an EMBL/GenBank/DDBJ whole genome shotgun (WGS) entry which is preliminary data.</text>
</comment>
<feature type="transmembrane region" description="Helical" evidence="1">
    <location>
        <begin position="16"/>
        <end position="37"/>
    </location>
</feature>
<keyword evidence="1" id="KW-1133">Transmembrane helix</keyword>
<feature type="transmembrane region" description="Helical" evidence="1">
    <location>
        <begin position="43"/>
        <end position="63"/>
    </location>
</feature>
<sequence length="68" mass="6857">MPKLITQTTRRPTRKVTAAGAGGLVTALCVTIVEHYVPGAGDIIGPEIAAGLTAAGATIAGWVTKERG</sequence>
<dbReference type="EMBL" id="RQXX01000001">
    <property type="protein sequence ID" value="RVV99687.1"/>
    <property type="molecule type" value="Genomic_DNA"/>
</dbReference>
<protein>
    <submittedName>
        <fullName evidence="2">Uncharacterized protein</fullName>
    </submittedName>
</protein>
<dbReference type="RefSeq" id="WP_127905130.1">
    <property type="nucleotide sequence ID" value="NZ_RQXX01000001.1"/>
</dbReference>
<reference evidence="2 3" key="1">
    <citation type="submission" date="2018-11" db="EMBL/GenBank/DDBJ databases">
        <title>Mesobaculum littorinae gen. nov., sp. nov., isolated from Littorina scabra that represents a novel genus of the order Rhodobacteraceae.</title>
        <authorList>
            <person name="Li F."/>
        </authorList>
    </citation>
    <scope>NUCLEOTIDE SEQUENCE [LARGE SCALE GENOMIC DNA]</scope>
    <source>
        <strain evidence="2 3">M0103</strain>
    </source>
</reference>
<accession>A0A438AM74</accession>
<organism evidence="2 3">
    <name type="scientific">Mesobaculum littorinae</name>
    <dbReference type="NCBI Taxonomy" id="2486419"/>
    <lineage>
        <taxon>Bacteria</taxon>
        <taxon>Pseudomonadati</taxon>
        <taxon>Pseudomonadota</taxon>
        <taxon>Alphaproteobacteria</taxon>
        <taxon>Rhodobacterales</taxon>
        <taxon>Roseobacteraceae</taxon>
        <taxon>Mesobaculum</taxon>
    </lineage>
</organism>
<proteinExistence type="predicted"/>
<dbReference type="Proteomes" id="UP000285908">
    <property type="component" value="Unassembled WGS sequence"/>
</dbReference>
<keyword evidence="1" id="KW-0472">Membrane</keyword>
<gene>
    <name evidence="2" type="ORF">EKE94_03120</name>
</gene>
<name>A0A438AM74_9RHOB</name>
<keyword evidence="1" id="KW-0812">Transmembrane</keyword>
<keyword evidence="3" id="KW-1185">Reference proteome</keyword>
<evidence type="ECO:0000313" key="3">
    <source>
        <dbReference type="Proteomes" id="UP000285908"/>
    </source>
</evidence>